<proteinExistence type="predicted"/>
<evidence type="ECO:0000259" key="1">
    <source>
        <dbReference type="Pfam" id="PF01636"/>
    </source>
</evidence>
<dbReference type="Proteomes" id="UP000318103">
    <property type="component" value="Unassembled WGS sequence"/>
</dbReference>
<protein>
    <submittedName>
        <fullName evidence="2">Aminoglycoside phosphotransferase (APT) family kinase protein</fullName>
    </submittedName>
</protein>
<comment type="caution">
    <text evidence="2">The sequence shown here is derived from an EMBL/GenBank/DDBJ whole genome shotgun (WGS) entry which is preliminary data.</text>
</comment>
<accession>A0A542TIY6</accession>
<name>A0A542TIY6_9ACTN</name>
<dbReference type="CDD" id="cd05155">
    <property type="entry name" value="APH_ChoK_like_1"/>
    <property type="match status" value="1"/>
</dbReference>
<gene>
    <name evidence="2" type="ORF">FB563_6948</name>
</gene>
<dbReference type="InterPro" id="IPR002575">
    <property type="entry name" value="Aminoglycoside_PTrfase"/>
</dbReference>
<reference evidence="2 3" key="1">
    <citation type="submission" date="2019-06" db="EMBL/GenBank/DDBJ databases">
        <title>Sequencing the genomes of 1000 actinobacteria strains.</title>
        <authorList>
            <person name="Klenk H.-P."/>
        </authorList>
    </citation>
    <scope>NUCLEOTIDE SEQUENCE [LARGE SCALE GENOMIC DNA]</scope>
    <source>
        <strain evidence="2 3">DSM 41929</strain>
    </source>
</reference>
<keyword evidence="2" id="KW-0418">Kinase</keyword>
<evidence type="ECO:0000313" key="2">
    <source>
        <dbReference type="EMBL" id="TQK86794.1"/>
    </source>
</evidence>
<dbReference type="Pfam" id="PF01636">
    <property type="entry name" value="APH"/>
    <property type="match status" value="1"/>
</dbReference>
<evidence type="ECO:0000313" key="3">
    <source>
        <dbReference type="Proteomes" id="UP000318103"/>
    </source>
</evidence>
<dbReference type="InterPro" id="IPR051678">
    <property type="entry name" value="AGP_Transferase"/>
</dbReference>
<dbReference type="Gene3D" id="3.90.1200.10">
    <property type="match status" value="1"/>
</dbReference>
<keyword evidence="3" id="KW-1185">Reference proteome</keyword>
<dbReference type="PANTHER" id="PTHR21310:SF42">
    <property type="entry name" value="BIFUNCTIONAL AAC_APH"/>
    <property type="match status" value="1"/>
</dbReference>
<dbReference type="InterPro" id="IPR011009">
    <property type="entry name" value="Kinase-like_dom_sf"/>
</dbReference>
<dbReference type="Gene3D" id="3.30.200.20">
    <property type="entry name" value="Phosphorylase Kinase, domain 1"/>
    <property type="match status" value="1"/>
</dbReference>
<dbReference type="EMBL" id="VFNX01000002">
    <property type="protein sequence ID" value="TQK86794.1"/>
    <property type="molecule type" value="Genomic_DNA"/>
</dbReference>
<dbReference type="PANTHER" id="PTHR21310">
    <property type="entry name" value="AMINOGLYCOSIDE PHOSPHOTRANSFERASE-RELATED-RELATED"/>
    <property type="match status" value="1"/>
</dbReference>
<organism evidence="2 3">
    <name type="scientific">Streptomyces puniciscabiei</name>
    <dbReference type="NCBI Taxonomy" id="164348"/>
    <lineage>
        <taxon>Bacteria</taxon>
        <taxon>Bacillati</taxon>
        <taxon>Actinomycetota</taxon>
        <taxon>Actinomycetes</taxon>
        <taxon>Kitasatosporales</taxon>
        <taxon>Streptomycetaceae</taxon>
        <taxon>Streptomyces</taxon>
    </lineage>
</organism>
<dbReference type="SUPFAM" id="SSF56112">
    <property type="entry name" value="Protein kinase-like (PK-like)"/>
    <property type="match status" value="1"/>
</dbReference>
<dbReference type="AlphaFoldDB" id="A0A542TIY6"/>
<dbReference type="GO" id="GO:0016301">
    <property type="term" value="F:kinase activity"/>
    <property type="evidence" value="ECO:0007669"/>
    <property type="project" value="UniProtKB-KW"/>
</dbReference>
<feature type="domain" description="Aminoglycoside phosphotransferase" evidence="1">
    <location>
        <begin position="56"/>
        <end position="280"/>
    </location>
</feature>
<keyword evidence="2" id="KW-0808">Transferase</keyword>
<sequence>MDGEGAEALGWAVMSAHDSQSPPRMHADELDLDAPLVQRLIARRFPEWAALPVRRLASSGTENAMFRLGTDLLVRLPRRPGAVPDVRREQRWLPRLGPLLPFAVPEPVGTGEPDEGYPWPWSVHRWLPGRNPVTGAVREPERLAEDLAGFVRALRGIDPQDGPPGYRGGPLRGRDEPTRAAVAELGARVDRGAVTALWEESLREPEHAGPPVWAHGDLSPGNVLVDEGRLSAVIDFGCAGVGDPAVDLIVAWNLLPASVRDAFRKAVGADDAQWARGRGWALSISLIQLPYYWHTNPALAENSRHVITEILAEAG</sequence>